<dbReference type="SUPFAM" id="SSF51604">
    <property type="entry name" value="Enolase C-terminal domain-like"/>
    <property type="match status" value="1"/>
</dbReference>
<dbReference type="Proteomes" id="UP000823588">
    <property type="component" value="Unassembled WGS sequence"/>
</dbReference>
<feature type="domain" description="Mandelate racemase/muconate lactonizing enzyme C-terminal" evidence="6">
    <location>
        <begin position="144"/>
        <end position="241"/>
    </location>
</feature>
<dbReference type="PROSITE" id="PS00909">
    <property type="entry name" value="MR_MLE_2"/>
    <property type="match status" value="1"/>
</dbReference>
<feature type="active site" description="Proton acceptor" evidence="4">
    <location>
        <position position="268"/>
    </location>
</feature>
<feature type="binding site" evidence="4">
    <location>
        <position position="220"/>
    </location>
    <ligand>
        <name>Mg(2+)</name>
        <dbReference type="ChEBI" id="CHEBI:18420"/>
    </ligand>
</feature>
<dbReference type="Pfam" id="PF13378">
    <property type="entry name" value="MR_MLE_C"/>
    <property type="match status" value="1"/>
</dbReference>
<comment type="pathway">
    <text evidence="4">Quinol/quinone metabolism; menaquinone biosynthesis.</text>
</comment>
<evidence type="ECO:0000256" key="1">
    <source>
        <dbReference type="ARBA" id="ARBA00022723"/>
    </source>
</evidence>
<feature type="region of interest" description="Disordered" evidence="5">
    <location>
        <begin position="26"/>
        <end position="60"/>
    </location>
</feature>
<feature type="binding site" evidence="4">
    <location>
        <position position="194"/>
    </location>
    <ligand>
        <name>Mg(2+)</name>
        <dbReference type="ChEBI" id="CHEBI:18420"/>
    </ligand>
</feature>
<evidence type="ECO:0000256" key="2">
    <source>
        <dbReference type="ARBA" id="ARBA00022842"/>
    </source>
</evidence>
<dbReference type="SFLD" id="SFLDG00180">
    <property type="entry name" value="muconate_cycloisomerase"/>
    <property type="match status" value="1"/>
</dbReference>
<dbReference type="RefSeq" id="WP_209484623.1">
    <property type="nucleotide sequence ID" value="NZ_JAGGKQ010000008.1"/>
</dbReference>
<dbReference type="GO" id="GO:0043748">
    <property type="term" value="F:O-succinylbenzoate synthase activity"/>
    <property type="evidence" value="ECO:0007669"/>
    <property type="project" value="UniProtKB-EC"/>
</dbReference>
<feature type="active site" description="Proton donor" evidence="4">
    <location>
        <position position="165"/>
    </location>
</feature>
<dbReference type="SFLD" id="SFLDF00009">
    <property type="entry name" value="o-succinylbenzoate_synthase"/>
    <property type="match status" value="1"/>
</dbReference>
<dbReference type="GO" id="GO:0009063">
    <property type="term" value="P:amino acid catabolic process"/>
    <property type="evidence" value="ECO:0007669"/>
    <property type="project" value="InterPro"/>
</dbReference>
<organism evidence="7 8">
    <name type="scientific">Halorubrum alkaliphilum</name>
    <dbReference type="NCBI Taxonomy" id="261290"/>
    <lineage>
        <taxon>Archaea</taxon>
        <taxon>Methanobacteriati</taxon>
        <taxon>Methanobacteriota</taxon>
        <taxon>Stenosarchaea group</taxon>
        <taxon>Halobacteria</taxon>
        <taxon>Halobacteriales</taxon>
        <taxon>Haloferacaceae</taxon>
        <taxon>Halorubrum</taxon>
    </lineage>
</organism>
<comment type="function">
    <text evidence="4">Converts 2-succinyl-6-hydroxy-2,4-cyclohexadiene-1-carboxylate (SHCHC) to 2-succinylbenzoate (OSB).</text>
</comment>
<dbReference type="GO" id="GO:0009234">
    <property type="term" value="P:menaquinone biosynthetic process"/>
    <property type="evidence" value="ECO:0007669"/>
    <property type="project" value="UniProtKB-UniRule"/>
</dbReference>
<dbReference type="SUPFAM" id="SSF54826">
    <property type="entry name" value="Enolase N-terminal domain-like"/>
    <property type="match status" value="1"/>
</dbReference>
<gene>
    <name evidence="4" type="primary">menC</name>
    <name evidence="7" type="ORF">J2751_001469</name>
</gene>
<dbReference type="InterPro" id="IPR013342">
    <property type="entry name" value="Mandelate_racemase_C"/>
</dbReference>
<keyword evidence="8" id="KW-1185">Reference proteome</keyword>
<feature type="binding site" evidence="4">
    <location>
        <position position="245"/>
    </location>
    <ligand>
        <name>Mg(2+)</name>
        <dbReference type="ChEBI" id="CHEBI:18420"/>
    </ligand>
</feature>
<evidence type="ECO:0000256" key="3">
    <source>
        <dbReference type="ARBA" id="ARBA00023239"/>
    </source>
</evidence>
<accession>A0A8T4GFE2</accession>
<dbReference type="InterPro" id="IPR036849">
    <property type="entry name" value="Enolase-like_C_sf"/>
</dbReference>
<dbReference type="CDD" id="cd03320">
    <property type="entry name" value="OSBS"/>
    <property type="match status" value="1"/>
</dbReference>
<dbReference type="OrthoDB" id="214520at2157"/>
<feature type="compositionally biased region" description="Gly residues" evidence="5">
    <location>
        <begin position="29"/>
        <end position="39"/>
    </location>
</feature>
<dbReference type="Gene3D" id="3.20.20.120">
    <property type="entry name" value="Enolase-like C-terminal domain"/>
    <property type="match status" value="1"/>
</dbReference>
<dbReference type="SMART" id="SM00922">
    <property type="entry name" value="MR_MLE"/>
    <property type="match status" value="1"/>
</dbReference>
<proteinExistence type="inferred from homology"/>
<keyword evidence="3 4" id="KW-0456">Lyase</keyword>
<dbReference type="SFLD" id="SFLDS00001">
    <property type="entry name" value="Enolase"/>
    <property type="match status" value="1"/>
</dbReference>
<protein>
    <recommendedName>
        <fullName evidence="4">o-succinylbenzoate synthase</fullName>
        <shortName evidence="4">OSB synthase</shortName>
        <shortName evidence="4">OSBS</shortName>
        <ecNumber evidence="4">4.2.1.113</ecNumber>
    </recommendedName>
    <alternativeName>
        <fullName evidence="4">4-(2'-carboxyphenyl)-4-oxybutyric acid synthase</fullName>
    </alternativeName>
    <alternativeName>
        <fullName evidence="4">o-succinylbenzoic acid synthase</fullName>
    </alternativeName>
</protein>
<sequence length="361" mass="36452">MRVRPFSVDLSSPLRTAHGEIAEREGILVGVGGSSNGDDGGNDNHRGSATGVGEATPLPGWTESLSACEAVLDGDGSPAPSDIDPHETPAARHGVAVAVADAAARESGRPLAARLAERAGFSGAAEPLPSTSVPVNATIGDGSRSETVAAAERAVDDGYGCIKAKVGARPVDADVSRLRAVREAVGPTVELRADANGAWDLETARRALDGLEGLDLAYVEQPLPAESVAETARLRAETSVPIALDESLADHSIESVLAADAADVVVLKPMALGGPDRAVDAARRAREADVEPVITTTIDAVVARTAAVHVAGAVPNVAACGLATGELLAADLAPDPCPVSDGRIAVPEGPGLAGDAFEDLL</sequence>
<evidence type="ECO:0000259" key="6">
    <source>
        <dbReference type="SMART" id="SM00922"/>
    </source>
</evidence>
<comment type="pathway">
    <text evidence="4">Quinol/quinone metabolism; 1,4-dihydroxy-2-naphthoate biosynthesis; 1,4-dihydroxy-2-naphthoate from chorismate: step 4/7.</text>
</comment>
<keyword evidence="2 4" id="KW-0460">Magnesium</keyword>
<comment type="catalytic activity">
    <reaction evidence="4">
        <text>(1R,6R)-6-hydroxy-2-succinyl-cyclohexa-2,4-diene-1-carboxylate = 2-succinylbenzoate + H2O</text>
        <dbReference type="Rhea" id="RHEA:10196"/>
        <dbReference type="ChEBI" id="CHEBI:15377"/>
        <dbReference type="ChEBI" id="CHEBI:18325"/>
        <dbReference type="ChEBI" id="CHEBI:58689"/>
        <dbReference type="EC" id="4.2.1.113"/>
    </reaction>
</comment>
<evidence type="ECO:0000256" key="4">
    <source>
        <dbReference type="HAMAP-Rule" id="MF_00470"/>
    </source>
</evidence>
<dbReference type="EMBL" id="JAGGKQ010000008">
    <property type="protein sequence ID" value="MBP1922459.1"/>
    <property type="molecule type" value="Genomic_DNA"/>
</dbReference>
<dbReference type="EC" id="4.2.1.113" evidence="4"/>
<evidence type="ECO:0000313" key="8">
    <source>
        <dbReference type="Proteomes" id="UP000823588"/>
    </source>
</evidence>
<comment type="similarity">
    <text evidence="4">Belongs to the mandelate racemase/muconate lactonizing enzyme family. MenC type 1 subfamily.</text>
</comment>
<dbReference type="HAMAP" id="MF_00470">
    <property type="entry name" value="MenC_1"/>
    <property type="match status" value="1"/>
</dbReference>
<comment type="caution">
    <text evidence="7">The sequence shown here is derived from an EMBL/GenBank/DDBJ whole genome shotgun (WGS) entry which is preliminary data.</text>
</comment>
<dbReference type="PANTHER" id="PTHR48073">
    <property type="entry name" value="O-SUCCINYLBENZOATE SYNTHASE-RELATED"/>
    <property type="match status" value="1"/>
</dbReference>
<dbReference type="AlphaFoldDB" id="A0A8T4GFE2"/>
<dbReference type="InterPro" id="IPR018110">
    <property type="entry name" value="Mandel_Rmase/mucon_lact_enz_CS"/>
</dbReference>
<dbReference type="Gene3D" id="3.30.390.10">
    <property type="entry name" value="Enolase-like, N-terminal domain"/>
    <property type="match status" value="1"/>
</dbReference>
<dbReference type="PANTHER" id="PTHR48073:SF2">
    <property type="entry name" value="O-SUCCINYLBENZOATE SYNTHASE"/>
    <property type="match status" value="1"/>
</dbReference>
<keyword evidence="4" id="KW-0474">Menaquinone biosynthesis</keyword>
<dbReference type="InterPro" id="IPR029017">
    <property type="entry name" value="Enolase-like_N"/>
</dbReference>
<comment type="cofactor">
    <cofactor evidence="4">
        <name>a divalent metal cation</name>
        <dbReference type="ChEBI" id="CHEBI:60240"/>
    </cofactor>
</comment>
<dbReference type="GO" id="GO:0000287">
    <property type="term" value="F:magnesium ion binding"/>
    <property type="evidence" value="ECO:0007669"/>
    <property type="project" value="UniProtKB-UniRule"/>
</dbReference>
<dbReference type="InterPro" id="IPR029065">
    <property type="entry name" value="Enolase_C-like"/>
</dbReference>
<evidence type="ECO:0000313" key="7">
    <source>
        <dbReference type="EMBL" id="MBP1922459.1"/>
    </source>
</evidence>
<evidence type="ECO:0000256" key="5">
    <source>
        <dbReference type="SAM" id="MobiDB-lite"/>
    </source>
</evidence>
<keyword evidence="1 4" id="KW-0479">Metal-binding</keyword>
<name>A0A8T4GFE2_9EURY</name>
<reference evidence="7" key="1">
    <citation type="submission" date="2021-03" db="EMBL/GenBank/DDBJ databases">
        <title>Genomic Encyclopedia of Type Strains, Phase IV (KMG-IV): sequencing the most valuable type-strain genomes for metagenomic binning, comparative biology and taxonomic classification.</title>
        <authorList>
            <person name="Goeker M."/>
        </authorList>
    </citation>
    <scope>NUCLEOTIDE SEQUENCE</scope>
    <source>
        <strain evidence="7">DSM 23564</strain>
    </source>
</reference>
<dbReference type="InterPro" id="IPR010196">
    <property type="entry name" value="OSB_synthase_MenC1"/>
</dbReference>